<name>A0A8J4GUX2_9CHLO</name>
<dbReference type="Gene3D" id="3.40.50.300">
    <property type="entry name" value="P-loop containing nucleotide triphosphate hydrolases"/>
    <property type="match status" value="1"/>
</dbReference>
<dbReference type="Gene3D" id="2.130.10.30">
    <property type="entry name" value="Regulator of chromosome condensation 1/beta-lactamase-inhibitor protein II"/>
    <property type="match status" value="2"/>
</dbReference>
<dbReference type="GO" id="GO:0050659">
    <property type="term" value="F:N-acetylgalactosamine 4-sulfate 6-O-sulfotransferase activity"/>
    <property type="evidence" value="ECO:0007669"/>
    <property type="project" value="TreeGrafter"/>
</dbReference>
<evidence type="ECO:0000256" key="2">
    <source>
        <dbReference type="SAM" id="MobiDB-lite"/>
    </source>
</evidence>
<dbReference type="PANTHER" id="PTHR15723">
    <property type="entry name" value="CARBOHYDRATE SULFOTRANSFERASE 15"/>
    <property type="match status" value="1"/>
</dbReference>
<dbReference type="EMBL" id="BNCQ01000051">
    <property type="protein sequence ID" value="GIM13782.1"/>
    <property type="molecule type" value="Genomic_DNA"/>
</dbReference>
<dbReference type="InterPro" id="IPR027417">
    <property type="entry name" value="P-loop_NTPase"/>
</dbReference>
<feature type="repeat" description="RCC1" evidence="1">
    <location>
        <begin position="476"/>
        <end position="541"/>
    </location>
</feature>
<dbReference type="InterPro" id="IPR009091">
    <property type="entry name" value="RCC1/BLIP-II"/>
</dbReference>
<feature type="repeat" description="RCC1" evidence="1">
    <location>
        <begin position="290"/>
        <end position="353"/>
    </location>
</feature>
<feature type="compositionally biased region" description="Pro residues" evidence="2">
    <location>
        <begin position="122"/>
        <end position="142"/>
    </location>
</feature>
<sequence length="1069" mass="115902">MMRNHQHSRRHQQQPQGRSSLLAHLPQALVLAAIFSIVLYAGWAYKTLSIRSGHGGPVQAAAPSVRLLKSEQVPIPPHAPPLPSHEPQGPPLRPPLARVSPSPAPRPPNRPPPSPSRSLYPVPFPPPPLAPPSFLHPPPRPQPGSGGQGQQHSHTLVGSTAEGSAAVTGSKNTPVGGTTAHTLPGDEPYVDDDLPSFDAYASDDPGDALQANIAVKTAALGSTVSGRMGRSSGAQLTRPSPGGTLFSWGLKEWRLGRLQGDESLPEPALRHLTFISAAASRHSAVVTADGVVWTMGQNDSRGGGGHGSPPLDASGQLGRGGGHEPGAVEGPLRGKFVVQVVTGRYHTMAVTADGELYSWGLNDWGQLGRQAVGAASESDPSPCTAGASCHSGIPVLVSMPGGVRVVGAAAGRYVSMAVDESGRLYTWGHDGCSNGGKLPERNEAYKPRLVSGELASKRVVAFDAGYVFWLAATAEGEVYTCNSQDDGYAGTLPEKHDPNKAGELGRDGDPFVPGRVAGALSGQKVEAVAAGREHAVVSTADGKVFTWGGRSILVGREGNTKEPAQALGELAKDNIRYVSAGEYHSGAASETTLYGWGSNDYLCTGVGKHNKVQKLEGDSDRGDVLLPAKALGPISEGGWQVQALVAGYQHALAIAANKGGSWETTKPRALNEGQGAATAAASTSTASTQTASTGATEPQYTDTSAPDYHTRYLAPQLHPIELNASEYAKRYRRSDRFHLIEPESPDIWKVLPPAYDPRFKNPCWMDGQRLRCIPYFHILGVSKCGTTDLYHRLSKHPELFESRNKGPHWWDECPYPSKGACTAPPNGDFDGYVDLFTDAAEKILKLPTGITGEASSNTFTSAAGVYLRGPSMDRNTTVTMPELMREASPFLRNIVIFRNPVDRYYSAFYYYRWWLKDEPTPTPEDFHKTAVREIAEWQSCVAQNGQKWCVRHYIPQQLIKGMYSEFIMDWLANWPRDQLLFLRNEDYSKTPREHMEAVLKFLGMRQPTDAEWKTIMGMETRNKNSDKYQKMLPETRAMLEDFYQPFNELLAEILGDNRYLWRDPPKTSA</sequence>
<dbReference type="PANTHER" id="PTHR15723:SF0">
    <property type="entry name" value="CARBOHYDRATE SULFOTRANSFERASE 15"/>
    <property type="match status" value="1"/>
</dbReference>
<feature type="region of interest" description="Disordered" evidence="2">
    <location>
        <begin position="73"/>
        <end position="194"/>
    </location>
</feature>
<protein>
    <recommendedName>
        <fullName evidence="4">Sulfotransferase domain-containing protein</fullName>
    </recommendedName>
</protein>
<feature type="compositionally biased region" description="Polar residues" evidence="2">
    <location>
        <begin position="152"/>
        <end position="181"/>
    </location>
</feature>
<feature type="domain" description="Sulfotransferase" evidence="4">
    <location>
        <begin position="778"/>
        <end position="1034"/>
    </location>
</feature>
<keyword evidence="3" id="KW-1133">Transmembrane helix</keyword>
<evidence type="ECO:0000256" key="3">
    <source>
        <dbReference type="SAM" id="Phobius"/>
    </source>
</evidence>
<dbReference type="PRINTS" id="PR00633">
    <property type="entry name" value="RCCNDNSATION"/>
</dbReference>
<dbReference type="Pfam" id="PF13540">
    <property type="entry name" value="RCC1_2"/>
    <property type="match status" value="1"/>
</dbReference>
<dbReference type="Pfam" id="PF00415">
    <property type="entry name" value="RCC1"/>
    <property type="match status" value="1"/>
</dbReference>
<dbReference type="InterPro" id="IPR000408">
    <property type="entry name" value="Reg_chr_condens"/>
</dbReference>
<reference evidence="5" key="1">
    <citation type="journal article" date="2021" name="Proc. Natl. Acad. Sci. U.S.A.">
        <title>Three genomes in the algal genus Volvox reveal the fate of a haploid sex-determining region after a transition to homothallism.</title>
        <authorList>
            <person name="Yamamoto K."/>
            <person name="Hamaji T."/>
            <person name="Kawai-Toyooka H."/>
            <person name="Matsuzaki R."/>
            <person name="Takahashi F."/>
            <person name="Nishimura Y."/>
            <person name="Kawachi M."/>
            <person name="Noguchi H."/>
            <person name="Minakuchi Y."/>
            <person name="Umen J.G."/>
            <person name="Toyoda A."/>
            <person name="Nozaki H."/>
        </authorList>
    </citation>
    <scope>NUCLEOTIDE SEQUENCE</scope>
    <source>
        <strain evidence="5">NIES-3785</strain>
    </source>
</reference>
<keyword evidence="3" id="KW-0812">Transmembrane</keyword>
<comment type="caution">
    <text evidence="5">The sequence shown here is derived from an EMBL/GenBank/DDBJ whole genome shotgun (WGS) entry which is preliminary data.</text>
</comment>
<feature type="transmembrane region" description="Helical" evidence="3">
    <location>
        <begin position="21"/>
        <end position="43"/>
    </location>
</feature>
<dbReference type="GO" id="GO:0019319">
    <property type="term" value="P:hexose biosynthetic process"/>
    <property type="evidence" value="ECO:0007669"/>
    <property type="project" value="TreeGrafter"/>
</dbReference>
<dbReference type="AlphaFoldDB" id="A0A8J4GUX2"/>
<feature type="repeat" description="RCC1" evidence="1">
    <location>
        <begin position="354"/>
        <end position="421"/>
    </location>
</feature>
<feature type="repeat" description="RCC1" evidence="1">
    <location>
        <begin position="422"/>
        <end position="475"/>
    </location>
</feature>
<feature type="repeat" description="RCC1" evidence="1">
    <location>
        <begin position="542"/>
        <end position="591"/>
    </location>
</feature>
<evidence type="ECO:0000256" key="1">
    <source>
        <dbReference type="PROSITE-ProRule" id="PRU00235"/>
    </source>
</evidence>
<dbReference type="InterPro" id="IPR052654">
    <property type="entry name" value="CS_Sulfotransferase"/>
</dbReference>
<proteinExistence type="predicted"/>
<feature type="compositionally biased region" description="Pro residues" evidence="2">
    <location>
        <begin position="74"/>
        <end position="94"/>
    </location>
</feature>
<feature type="region of interest" description="Disordered" evidence="2">
    <location>
        <begin position="664"/>
        <end position="706"/>
    </location>
</feature>
<evidence type="ECO:0000313" key="6">
    <source>
        <dbReference type="Proteomes" id="UP000722791"/>
    </source>
</evidence>
<feature type="region of interest" description="Disordered" evidence="2">
    <location>
        <begin position="297"/>
        <end position="330"/>
    </location>
</feature>
<feature type="compositionally biased region" description="Low complexity" evidence="2">
    <location>
        <begin position="673"/>
        <end position="696"/>
    </location>
</feature>
<feature type="compositionally biased region" description="Pro residues" evidence="2">
    <location>
        <begin position="102"/>
        <end position="115"/>
    </location>
</feature>
<evidence type="ECO:0000313" key="5">
    <source>
        <dbReference type="EMBL" id="GIM13782.1"/>
    </source>
</evidence>
<keyword evidence="3" id="KW-0472">Membrane</keyword>
<evidence type="ECO:0000259" key="4">
    <source>
        <dbReference type="Pfam" id="PF00685"/>
    </source>
</evidence>
<accession>A0A8J4GUX2</accession>
<dbReference type="SUPFAM" id="SSF50985">
    <property type="entry name" value="RCC1/BLIP-II"/>
    <property type="match status" value="2"/>
</dbReference>
<dbReference type="Pfam" id="PF00685">
    <property type="entry name" value="Sulfotransfer_1"/>
    <property type="match status" value="1"/>
</dbReference>
<feature type="region of interest" description="Disordered" evidence="2">
    <location>
        <begin position="224"/>
        <end position="243"/>
    </location>
</feature>
<organism evidence="5 6">
    <name type="scientific">Volvox reticuliferus</name>
    <dbReference type="NCBI Taxonomy" id="1737510"/>
    <lineage>
        <taxon>Eukaryota</taxon>
        <taxon>Viridiplantae</taxon>
        <taxon>Chlorophyta</taxon>
        <taxon>core chlorophytes</taxon>
        <taxon>Chlorophyceae</taxon>
        <taxon>CS clade</taxon>
        <taxon>Chlamydomonadales</taxon>
        <taxon>Volvocaceae</taxon>
        <taxon>Volvox</taxon>
    </lineage>
</organism>
<gene>
    <name evidence="5" type="ORF">Vretimale_16845</name>
</gene>
<dbReference type="Proteomes" id="UP000722791">
    <property type="component" value="Unassembled WGS sequence"/>
</dbReference>
<feature type="repeat" description="RCC1" evidence="1">
    <location>
        <begin position="591"/>
        <end position="657"/>
    </location>
</feature>
<dbReference type="PROSITE" id="PS50012">
    <property type="entry name" value="RCC1_3"/>
    <property type="match status" value="6"/>
</dbReference>
<dbReference type="SUPFAM" id="SSF52540">
    <property type="entry name" value="P-loop containing nucleoside triphosphate hydrolases"/>
    <property type="match status" value="1"/>
</dbReference>
<dbReference type="InterPro" id="IPR000863">
    <property type="entry name" value="Sulfotransferase_dom"/>
</dbReference>